<feature type="domain" description="Glycosyltransferase 2-like" evidence="13">
    <location>
        <begin position="18"/>
        <end position="188"/>
    </location>
</feature>
<dbReference type="Gene3D" id="3.90.550.10">
    <property type="entry name" value="Spore Coat Polysaccharide Biosynthesis Protein SpsA, Chain A"/>
    <property type="match status" value="1"/>
</dbReference>
<keyword evidence="8" id="KW-0256">Endoplasmic reticulum</keyword>
<evidence type="ECO:0000256" key="12">
    <source>
        <dbReference type="ARBA" id="ARBA00045097"/>
    </source>
</evidence>
<evidence type="ECO:0000256" key="1">
    <source>
        <dbReference type="ARBA" id="ARBA00004389"/>
    </source>
</evidence>
<evidence type="ECO:0000256" key="5">
    <source>
        <dbReference type="ARBA" id="ARBA00022676"/>
    </source>
</evidence>
<keyword evidence="5" id="KW-0328">Glycosyltransferase</keyword>
<organism evidence="14 15">
    <name type="scientific">Candidatus Scalindua rubra</name>
    <dbReference type="NCBI Taxonomy" id="1872076"/>
    <lineage>
        <taxon>Bacteria</taxon>
        <taxon>Pseudomonadati</taxon>
        <taxon>Planctomycetota</taxon>
        <taxon>Candidatus Brocadiia</taxon>
        <taxon>Candidatus Brocadiales</taxon>
        <taxon>Candidatus Scalinduaceae</taxon>
        <taxon>Candidatus Scalindua</taxon>
    </lineage>
</organism>
<dbReference type="AlphaFoldDB" id="A0A1E3X7T5"/>
<evidence type="ECO:0000259" key="13">
    <source>
        <dbReference type="Pfam" id="PF00535"/>
    </source>
</evidence>
<keyword evidence="10" id="KW-1133">Transmembrane helix</keyword>
<dbReference type="GO" id="GO:0004581">
    <property type="term" value="F:dolichyl-phosphate beta-glucosyltransferase activity"/>
    <property type="evidence" value="ECO:0007669"/>
    <property type="project" value="UniProtKB-EC"/>
</dbReference>
<proteinExistence type="inferred from homology"/>
<dbReference type="EMBL" id="MAYW01000100">
    <property type="protein sequence ID" value="ODS31697.1"/>
    <property type="molecule type" value="Genomic_DNA"/>
</dbReference>
<dbReference type="InterPro" id="IPR035518">
    <property type="entry name" value="DPG_synthase"/>
</dbReference>
<accession>A0A1E3X7T5</accession>
<evidence type="ECO:0000256" key="2">
    <source>
        <dbReference type="ARBA" id="ARBA00004922"/>
    </source>
</evidence>
<evidence type="ECO:0000256" key="6">
    <source>
        <dbReference type="ARBA" id="ARBA00022679"/>
    </source>
</evidence>
<name>A0A1E3X7T5_9BACT</name>
<dbReference type="GO" id="GO:0006487">
    <property type="term" value="P:protein N-linked glycosylation"/>
    <property type="evidence" value="ECO:0007669"/>
    <property type="project" value="TreeGrafter"/>
</dbReference>
<keyword evidence="7" id="KW-0812">Transmembrane</keyword>
<dbReference type="SUPFAM" id="SSF53448">
    <property type="entry name" value="Nucleotide-diphospho-sugar transferases"/>
    <property type="match status" value="1"/>
</dbReference>
<dbReference type="EC" id="2.4.1.117" evidence="4"/>
<dbReference type="PANTHER" id="PTHR10859">
    <property type="entry name" value="GLYCOSYL TRANSFERASE"/>
    <property type="match status" value="1"/>
</dbReference>
<dbReference type="InterPro" id="IPR029044">
    <property type="entry name" value="Nucleotide-diphossugar_trans"/>
</dbReference>
<evidence type="ECO:0000256" key="11">
    <source>
        <dbReference type="ARBA" id="ARBA00023136"/>
    </source>
</evidence>
<gene>
    <name evidence="14" type="ORF">SCARUB_03185</name>
</gene>
<evidence type="ECO:0000313" key="14">
    <source>
        <dbReference type="EMBL" id="ODS31697.1"/>
    </source>
</evidence>
<keyword evidence="11" id="KW-0472">Membrane</keyword>
<dbReference type="InterPro" id="IPR001173">
    <property type="entry name" value="Glyco_trans_2-like"/>
</dbReference>
<dbReference type="CDD" id="cd04188">
    <property type="entry name" value="DPG_synthase"/>
    <property type="match status" value="1"/>
</dbReference>
<keyword evidence="6 14" id="KW-0808">Transferase</keyword>
<dbReference type="Pfam" id="PF00535">
    <property type="entry name" value="Glycos_transf_2"/>
    <property type="match status" value="1"/>
</dbReference>
<evidence type="ECO:0000256" key="9">
    <source>
        <dbReference type="ARBA" id="ARBA00022968"/>
    </source>
</evidence>
<comment type="pathway">
    <text evidence="2">Protein modification; protein glycosylation.</text>
</comment>
<dbReference type="Proteomes" id="UP000094056">
    <property type="component" value="Unassembled WGS sequence"/>
</dbReference>
<dbReference type="PANTHER" id="PTHR10859:SF91">
    <property type="entry name" value="DOLICHYL-PHOSPHATE BETA-GLUCOSYLTRANSFERASE"/>
    <property type="match status" value="1"/>
</dbReference>
<keyword evidence="9" id="KW-0735">Signal-anchor</keyword>
<evidence type="ECO:0000256" key="8">
    <source>
        <dbReference type="ARBA" id="ARBA00022824"/>
    </source>
</evidence>
<evidence type="ECO:0000256" key="4">
    <source>
        <dbReference type="ARBA" id="ARBA00012583"/>
    </source>
</evidence>
<comment type="caution">
    <text evidence="14">The sequence shown here is derived from an EMBL/GenBank/DDBJ whole genome shotgun (WGS) entry which is preliminary data.</text>
</comment>
<evidence type="ECO:0000256" key="7">
    <source>
        <dbReference type="ARBA" id="ARBA00022692"/>
    </source>
</evidence>
<comment type="catalytic activity">
    <reaction evidence="12">
        <text>a di-trans,poly-cis-dolichyl phosphate + UDP-alpha-D-glucose = a di-trans,poly-cis-dolichyl beta-D-glucosyl phosphate + UDP</text>
        <dbReference type="Rhea" id="RHEA:15401"/>
        <dbReference type="Rhea" id="RHEA-COMP:19498"/>
        <dbReference type="Rhea" id="RHEA-COMP:19502"/>
        <dbReference type="ChEBI" id="CHEBI:57525"/>
        <dbReference type="ChEBI" id="CHEBI:57683"/>
        <dbReference type="ChEBI" id="CHEBI:58223"/>
        <dbReference type="ChEBI" id="CHEBI:58885"/>
        <dbReference type="EC" id="2.4.1.117"/>
    </reaction>
    <physiologicalReaction direction="left-to-right" evidence="12">
        <dbReference type="Rhea" id="RHEA:15402"/>
    </physiologicalReaction>
</comment>
<evidence type="ECO:0000313" key="15">
    <source>
        <dbReference type="Proteomes" id="UP000094056"/>
    </source>
</evidence>
<evidence type="ECO:0000256" key="3">
    <source>
        <dbReference type="ARBA" id="ARBA00006739"/>
    </source>
</evidence>
<evidence type="ECO:0000256" key="10">
    <source>
        <dbReference type="ARBA" id="ARBA00022989"/>
    </source>
</evidence>
<comment type="subcellular location">
    <subcellularLocation>
        <location evidence="1">Endoplasmic reticulum membrane</location>
        <topology evidence="1">Single-pass membrane protein</topology>
    </subcellularLocation>
</comment>
<sequence>MFTKNVISDVNKEDIYLSIVIPAYNEEKRIGNTLGEIISYLKTKDYKSEIILVSDGSTDSTINVVIRESGEMGYDIKITENEISKGKGYSVRRGMLETRGEYVLFTDADLSTPIDEVEKLIYWLGKGYDVTIGSRGLEDSQVEIHQSFVRESMGKIFNKIMNLIVFTGFKDTQCGFKCFKRDAVNKIFKKQRIRGYTFDVEILLIAKRQGFRVREVPVRWLNSPHSKVRIIRDPIFMLYDIFRIRFYDFSRRYSQ</sequence>
<comment type="similarity">
    <text evidence="3">Belongs to the glycosyltransferase 2 family.</text>
</comment>
<reference evidence="14 15" key="1">
    <citation type="submission" date="2016-07" db="EMBL/GenBank/DDBJ databases">
        <title>Draft genome of Scalindua rubra, obtained from a brine-seawater interface in the Red Sea, sheds light on salt adaptation in anammox bacteria.</title>
        <authorList>
            <person name="Speth D.R."/>
            <person name="Lagkouvardos I."/>
            <person name="Wang Y."/>
            <person name="Qian P.-Y."/>
            <person name="Dutilh B.E."/>
            <person name="Jetten M.S."/>
        </authorList>
    </citation>
    <scope>NUCLEOTIDE SEQUENCE [LARGE SCALE GENOMIC DNA]</scope>
    <source>
        <strain evidence="14">BSI-1</strain>
    </source>
</reference>
<protein>
    <recommendedName>
        <fullName evidence="4">dolichyl-phosphate beta-glucosyltransferase</fullName>
        <ecNumber evidence="4">2.4.1.117</ecNumber>
    </recommendedName>
</protein>